<dbReference type="KEGG" id="mbw:MSBRW_0324"/>
<reference evidence="1 2" key="1">
    <citation type="submission" date="2014-07" db="EMBL/GenBank/DDBJ databases">
        <title>Methanogenic archaea and the global carbon cycle.</title>
        <authorList>
            <person name="Henriksen J.R."/>
            <person name="Luke J."/>
            <person name="Reinhart S."/>
            <person name="Benedict M.N."/>
            <person name="Youngblut N.D."/>
            <person name="Metcalf M.E."/>
            <person name="Whitaker R.J."/>
            <person name="Metcalf W.W."/>
        </authorList>
    </citation>
    <scope>NUCLEOTIDE SEQUENCE [LARGE SCALE GENOMIC DNA]</scope>
    <source>
        <strain evidence="1 2">Wiesmoor</strain>
    </source>
</reference>
<dbReference type="Proteomes" id="UP000033038">
    <property type="component" value="Chromosome"/>
</dbReference>
<organism evidence="1 2">
    <name type="scientific">Methanosarcina barkeri str. Wiesmoor</name>
    <dbReference type="NCBI Taxonomy" id="1434109"/>
    <lineage>
        <taxon>Archaea</taxon>
        <taxon>Methanobacteriati</taxon>
        <taxon>Methanobacteriota</taxon>
        <taxon>Stenosarchaea group</taxon>
        <taxon>Methanomicrobia</taxon>
        <taxon>Methanosarcinales</taxon>
        <taxon>Methanosarcinaceae</taxon>
        <taxon>Methanosarcina</taxon>
    </lineage>
</organism>
<evidence type="ECO:0000313" key="2">
    <source>
        <dbReference type="Proteomes" id="UP000033038"/>
    </source>
</evidence>
<accession>A0A0E3QGC5</accession>
<protein>
    <submittedName>
        <fullName evidence="1">Uncharacterized protein</fullName>
    </submittedName>
</protein>
<evidence type="ECO:0000313" key="1">
    <source>
        <dbReference type="EMBL" id="AKB49577.1"/>
    </source>
</evidence>
<dbReference type="AlphaFoldDB" id="A0A0E3QGC5"/>
<dbReference type="EMBL" id="CP009526">
    <property type="protein sequence ID" value="AKB49577.1"/>
    <property type="molecule type" value="Genomic_DNA"/>
</dbReference>
<name>A0A0E3QGC5_METBA</name>
<gene>
    <name evidence="1" type="ORF">MSBRW_0324</name>
</gene>
<proteinExistence type="predicted"/>
<dbReference type="HOGENOM" id="CLU_2748141_0_0_2"/>
<sequence length="75" mass="8171">MVYFPKGHRNHGRACLYDSAKSDCQVIRLSVYTSPYEGSGHGVKKISGSNSLFLSSLRTLVLLKAAQINLTTGLN</sequence>